<dbReference type="GO" id="GO:0005634">
    <property type="term" value="C:nucleus"/>
    <property type="evidence" value="ECO:0007669"/>
    <property type="project" value="UniProtKB-SubCell"/>
</dbReference>
<gene>
    <name evidence="8" type="primary">WRKY26</name>
</gene>
<evidence type="ECO:0000259" key="7">
    <source>
        <dbReference type="PROSITE" id="PS50811"/>
    </source>
</evidence>
<dbReference type="Pfam" id="PF03106">
    <property type="entry name" value="WRKY"/>
    <property type="match status" value="2"/>
</dbReference>
<evidence type="ECO:0000313" key="8">
    <source>
        <dbReference type="EMBL" id="QRX38923.1"/>
    </source>
</evidence>
<feature type="domain" description="WRKY" evidence="7">
    <location>
        <begin position="94"/>
        <end position="157"/>
    </location>
</feature>
<sequence length="311" mass="34863">MENEENPLVLELSRFQELFKAYLRQPSSSESLIMEMQSSLDKSMSLARTSVPAAQQPTSPSPSDVGARLTTKKRKTMAKTIGQRVVVQVDMGDGVDGQLGDGHSWRKYGQKNIQYAKYPRCYYRCSYSETRNCPARKQVQQSDENLSAFEITYIQTHTCYPSEAHNCPAEKQVQQSDENLSTFEDTYIQTHTCYPPPQQNIPNINTEVSSSDLASPSLLFPTTPEIWLDSSEIDNCFMGNFSPSPISAEMSAPNYFSVSEWDMREGPSLQAKGSNSDNIWEENSAAISPFLGMDMDSMLNPGELDPSFQFS</sequence>
<dbReference type="AlphaFoldDB" id="A0A894TBI1"/>
<feature type="compositionally biased region" description="Low complexity" evidence="6">
    <location>
        <begin position="50"/>
        <end position="63"/>
    </location>
</feature>
<dbReference type="GO" id="GO:0003700">
    <property type="term" value="F:DNA-binding transcription factor activity"/>
    <property type="evidence" value="ECO:0007669"/>
    <property type="project" value="InterPro"/>
</dbReference>
<feature type="region of interest" description="Disordered" evidence="6">
    <location>
        <begin position="44"/>
        <end position="73"/>
    </location>
</feature>
<dbReference type="PANTHER" id="PTHR32096">
    <property type="entry name" value="WRKY TRANSCRIPTION FACTOR 30-RELATED-RELATED"/>
    <property type="match status" value="1"/>
</dbReference>
<dbReference type="SUPFAM" id="SSF118290">
    <property type="entry name" value="WRKY DNA-binding domain"/>
    <property type="match status" value="2"/>
</dbReference>
<dbReference type="Gene3D" id="2.20.25.80">
    <property type="entry name" value="WRKY domain"/>
    <property type="match status" value="2"/>
</dbReference>
<proteinExistence type="evidence at transcript level"/>
<organism evidence="8">
    <name type="scientific">Lilium regale</name>
    <name type="common">Regal lily</name>
    <dbReference type="NCBI Taxonomy" id="82328"/>
    <lineage>
        <taxon>Eukaryota</taxon>
        <taxon>Viridiplantae</taxon>
        <taxon>Streptophyta</taxon>
        <taxon>Embryophyta</taxon>
        <taxon>Tracheophyta</taxon>
        <taxon>Spermatophyta</taxon>
        <taxon>Magnoliopsida</taxon>
        <taxon>Liliopsida</taxon>
        <taxon>Liliales</taxon>
        <taxon>Liliaceae</taxon>
        <taxon>Lilium</taxon>
    </lineage>
</organism>
<dbReference type="InterPro" id="IPR036576">
    <property type="entry name" value="WRKY_dom_sf"/>
</dbReference>
<evidence type="ECO:0000256" key="5">
    <source>
        <dbReference type="ARBA" id="ARBA00023242"/>
    </source>
</evidence>
<comment type="subcellular location">
    <subcellularLocation>
        <location evidence="1">Nucleus</location>
    </subcellularLocation>
</comment>
<dbReference type="EMBL" id="MW125571">
    <property type="protein sequence ID" value="QRX38923.1"/>
    <property type="molecule type" value="mRNA"/>
</dbReference>
<dbReference type="SMART" id="SM00774">
    <property type="entry name" value="WRKY"/>
    <property type="match status" value="1"/>
</dbReference>
<evidence type="ECO:0000256" key="3">
    <source>
        <dbReference type="ARBA" id="ARBA00023125"/>
    </source>
</evidence>
<evidence type="ECO:0000256" key="4">
    <source>
        <dbReference type="ARBA" id="ARBA00023163"/>
    </source>
</evidence>
<keyword evidence="4" id="KW-0804">Transcription</keyword>
<evidence type="ECO:0000256" key="2">
    <source>
        <dbReference type="ARBA" id="ARBA00023015"/>
    </source>
</evidence>
<accession>A0A894TBI1</accession>
<dbReference type="GO" id="GO:0000976">
    <property type="term" value="F:transcription cis-regulatory region binding"/>
    <property type="evidence" value="ECO:0007669"/>
    <property type="project" value="TreeGrafter"/>
</dbReference>
<name>A0A894TBI1_LILRE</name>
<dbReference type="InterPro" id="IPR003657">
    <property type="entry name" value="WRKY_dom"/>
</dbReference>
<evidence type="ECO:0000256" key="6">
    <source>
        <dbReference type="SAM" id="MobiDB-lite"/>
    </source>
</evidence>
<evidence type="ECO:0000256" key="1">
    <source>
        <dbReference type="ARBA" id="ARBA00004123"/>
    </source>
</evidence>
<keyword evidence="2" id="KW-0805">Transcription regulation</keyword>
<dbReference type="PROSITE" id="PS50811">
    <property type="entry name" value="WRKY"/>
    <property type="match status" value="1"/>
</dbReference>
<dbReference type="InterPro" id="IPR044810">
    <property type="entry name" value="WRKY_plant"/>
</dbReference>
<dbReference type="PANTHER" id="PTHR32096:SF146">
    <property type="entry name" value="WRKY TRANSCRIPTION FACTOR 19-RELATED"/>
    <property type="match status" value="1"/>
</dbReference>
<keyword evidence="5" id="KW-0539">Nucleus</keyword>
<reference evidence="8" key="1">
    <citation type="journal article" date="2021" name="Phytopathology">
        <title>WRKY transcription factors actively respond to Fusarium oxysporum in Lilium regale Wilson.</title>
        <authorList>
            <person name="Li S."/>
            <person name="Liu G."/>
            <person name="Pu L."/>
            <person name="Liu X."/>
            <person name="Wang Z."/>
            <person name="Zhao Q."/>
            <person name="Chen H."/>
            <person name="Ge F."/>
            <person name="Liu D."/>
        </authorList>
    </citation>
    <scope>NUCLEOTIDE SEQUENCE</scope>
    <source>
        <tissue evidence="8">Roots</tissue>
    </source>
</reference>
<protein>
    <submittedName>
        <fullName evidence="8">Transcription factor WRKY26</fullName>
    </submittedName>
</protein>
<keyword evidence="3" id="KW-0238">DNA-binding</keyword>